<organism evidence="1 2">
    <name type="scientific">Candidatus Muproteobacteria bacterium RBG_16_65_31</name>
    <dbReference type="NCBI Taxonomy" id="1817759"/>
    <lineage>
        <taxon>Bacteria</taxon>
        <taxon>Pseudomonadati</taxon>
        <taxon>Pseudomonadota</taxon>
        <taxon>Candidatus Muproteobacteria</taxon>
    </lineage>
</organism>
<dbReference type="AlphaFoldDB" id="A0A1F6TJC7"/>
<dbReference type="Pfam" id="PF15887">
    <property type="entry name" value="Peptidase_Mx"/>
    <property type="match status" value="1"/>
</dbReference>
<evidence type="ECO:0008006" key="3">
    <source>
        <dbReference type="Google" id="ProtNLM"/>
    </source>
</evidence>
<protein>
    <recommendedName>
        <fullName evidence="3">Zinc-binding metallo-peptidase</fullName>
    </recommendedName>
</protein>
<dbReference type="EMBL" id="MFST01000015">
    <property type="protein sequence ID" value="OGI45176.1"/>
    <property type="molecule type" value="Genomic_DNA"/>
</dbReference>
<accession>A0A1F6TJC7</accession>
<gene>
    <name evidence="1" type="ORF">A2V92_03015</name>
</gene>
<evidence type="ECO:0000313" key="2">
    <source>
        <dbReference type="Proteomes" id="UP000179344"/>
    </source>
</evidence>
<comment type="caution">
    <text evidence="1">The sequence shown here is derived from an EMBL/GenBank/DDBJ whole genome shotgun (WGS) entry which is preliminary data.</text>
</comment>
<reference evidence="1 2" key="1">
    <citation type="journal article" date="2016" name="Nat. Commun.">
        <title>Thousands of microbial genomes shed light on interconnected biogeochemical processes in an aquifer system.</title>
        <authorList>
            <person name="Anantharaman K."/>
            <person name="Brown C.T."/>
            <person name="Hug L.A."/>
            <person name="Sharon I."/>
            <person name="Castelle C.J."/>
            <person name="Probst A.J."/>
            <person name="Thomas B.C."/>
            <person name="Singh A."/>
            <person name="Wilkins M.J."/>
            <person name="Karaoz U."/>
            <person name="Brodie E.L."/>
            <person name="Williams K.H."/>
            <person name="Hubbard S.S."/>
            <person name="Banfield J.F."/>
        </authorList>
    </citation>
    <scope>NUCLEOTIDE SEQUENCE [LARGE SCALE GENOMIC DNA]</scope>
</reference>
<proteinExistence type="predicted"/>
<dbReference type="Proteomes" id="UP000179344">
    <property type="component" value="Unassembled WGS sequence"/>
</dbReference>
<name>A0A1F6TJC7_9PROT</name>
<evidence type="ECO:0000313" key="1">
    <source>
        <dbReference type="EMBL" id="OGI45176.1"/>
    </source>
</evidence>
<dbReference type="InterPro" id="IPR031321">
    <property type="entry name" value="UCP012641"/>
</dbReference>
<dbReference type="Gene3D" id="3.40.390.70">
    <property type="match status" value="1"/>
</dbReference>
<sequence length="325" mass="39039">MLDLRLRDLDLRIAGTWLEKCIARLDAELAARGFAFRPHVWLAEEWFCPDGVPGFAIPFYLAHPRLKRLEQEFMLEVEGGTEDECLKLMRHETAHALANAYRLHRRRDWRRHFGKSSQKYPKSYLPRPYSKRFVVHLENWYAQSHPDEDWAETFSVWLRPDSDWRARYRGWPALKKLEYVDRLMQEIGARRPRVSTRRQQSPARRSRLTLRKYYAHKRRLYGAKYPEFLDRDLRRLFSADPAHRGNEAAARYLRRHRSELTAVVSRWTSEYRYRIDQVLAEMIRRSDGLWLRVAHDDPAMKLEVVAFLTRLVMDYLHSGRFQVKL</sequence>